<name>A0A1G9IRU8_9FIRM</name>
<gene>
    <name evidence="1" type="ORF">SAMN04488692_10340</name>
</gene>
<dbReference type="RefSeq" id="WP_159429765.1">
    <property type="nucleotide sequence ID" value="NZ_FNGO01000003.1"/>
</dbReference>
<accession>A0A1G9IRU8</accession>
<organism evidence="1 2">
    <name type="scientific">Halarsenatibacter silvermanii</name>
    <dbReference type="NCBI Taxonomy" id="321763"/>
    <lineage>
        <taxon>Bacteria</taxon>
        <taxon>Bacillati</taxon>
        <taxon>Bacillota</taxon>
        <taxon>Clostridia</taxon>
        <taxon>Halanaerobiales</taxon>
        <taxon>Halarsenatibacteraceae</taxon>
        <taxon>Halarsenatibacter</taxon>
    </lineage>
</organism>
<dbReference type="EMBL" id="FNGO01000003">
    <property type="protein sequence ID" value="SDL27594.1"/>
    <property type="molecule type" value="Genomic_DNA"/>
</dbReference>
<evidence type="ECO:0000313" key="1">
    <source>
        <dbReference type="EMBL" id="SDL27594.1"/>
    </source>
</evidence>
<dbReference type="STRING" id="321763.SAMN04488692_10340"/>
<proteinExistence type="predicted"/>
<keyword evidence="2" id="KW-1185">Reference proteome</keyword>
<protein>
    <submittedName>
        <fullName evidence="1">Uncharacterized protein</fullName>
    </submittedName>
</protein>
<reference evidence="1 2" key="1">
    <citation type="submission" date="2016-10" db="EMBL/GenBank/DDBJ databases">
        <authorList>
            <person name="de Groot N.N."/>
        </authorList>
    </citation>
    <scope>NUCLEOTIDE SEQUENCE [LARGE SCALE GENOMIC DNA]</scope>
    <source>
        <strain evidence="1 2">SLAS-1</strain>
    </source>
</reference>
<sequence length="46" mass="5401">MPGSRKEYVDIDKTISSLMGRKNLLAKIARIYIRDYQSQMDQLQII</sequence>
<evidence type="ECO:0000313" key="2">
    <source>
        <dbReference type="Proteomes" id="UP000199476"/>
    </source>
</evidence>
<dbReference type="Proteomes" id="UP000199476">
    <property type="component" value="Unassembled WGS sequence"/>
</dbReference>
<dbReference type="AlphaFoldDB" id="A0A1G9IRU8"/>